<dbReference type="PIRSF" id="PIRSF012702">
    <property type="entry name" value="UCP012702"/>
    <property type="match status" value="1"/>
</dbReference>
<accession>A0A1E4R8W6</accession>
<name>A0A1E4R8W6_9BACI</name>
<dbReference type="InterPro" id="IPR010799">
    <property type="entry name" value="MlrC_C"/>
</dbReference>
<feature type="domain" description="Microcystin LR degradation protein MlrC N-terminal" evidence="2">
    <location>
        <begin position="2"/>
        <end position="289"/>
    </location>
</feature>
<dbReference type="RefSeq" id="WP_069481887.1">
    <property type="nucleotide sequence ID" value="NZ_JACUVP010000001.1"/>
</dbReference>
<gene>
    <name evidence="3" type="ORF">BG258_13910</name>
</gene>
<feature type="domain" description="Microcystin LR degradation protein MlrC C-terminal" evidence="1">
    <location>
        <begin position="299"/>
        <end position="475"/>
    </location>
</feature>
<dbReference type="InterPro" id="IPR009197">
    <property type="entry name" value="MlrC"/>
</dbReference>
<dbReference type="Proteomes" id="UP000094784">
    <property type="component" value="Unassembled WGS sequence"/>
</dbReference>
<evidence type="ECO:0000259" key="1">
    <source>
        <dbReference type="Pfam" id="PF07171"/>
    </source>
</evidence>
<evidence type="ECO:0000313" key="3">
    <source>
        <dbReference type="EMBL" id="ODV56912.1"/>
    </source>
</evidence>
<proteinExistence type="predicted"/>
<dbReference type="EMBL" id="MECQ01000001">
    <property type="protein sequence ID" value="ODV56912.1"/>
    <property type="molecule type" value="Genomic_DNA"/>
</dbReference>
<dbReference type="Pfam" id="PF07171">
    <property type="entry name" value="MlrC_C"/>
    <property type="match status" value="1"/>
</dbReference>
<reference evidence="3 4" key="1">
    <citation type="submission" date="2016-09" db="EMBL/GenBank/DDBJ databases">
        <title>Draft genome sequence of the soil isolate, Lysinibacillus fusiformis M5, a potential hypoxanthine producer.</title>
        <authorList>
            <person name="Gallegos-Monterrosa R."/>
            <person name="Maroti G."/>
            <person name="Balint B."/>
            <person name="Kovacs A.T."/>
        </authorList>
    </citation>
    <scope>NUCLEOTIDE SEQUENCE [LARGE SCALE GENOMIC DNA]</scope>
    <source>
        <strain evidence="3 4">M5</strain>
    </source>
</reference>
<sequence>MKILIGEIAHETNTFANEKTTVESFKEWEWIHGDEILQKHRKVRDYLGGMMERAEETGVEIIPLFSAFAMPSGVITKETYNVLLQELTNSIKAVKEYDAICLALHGAGVAEDVDDLEGGILSAIREVVGYKIPVVVTLDLHGNITDQMVQEADVLLGVNFYPHVDCFERGIEAIDITRKILSGELQPKMSLKKLPLMIPTSTTNLPPAKNINELCWAHEVNEKIIDCTFFHGFPYTNIPEVGVSVVTVTNNDQELADQTAEEIALEIWNTKEMFFPDIINPDEGIKRALKIEGKPIVINETSDNPGGGTPGDGTHLLSAMINADLKNACFSFIYDPEVVNIAHNSGVGASIDVLLGGKTDDLHGKPLKVTAYVKTLADGRFIQSSLMGKGAKVDYGKSARLVVGDIDIVVCSKRSQTLDEQIFLLHGIDIKSYKIVALKSSQHFRAGFEPLAHTIITVDSPGLSSFNLFSFEHTRLAKEVYPFKKDVEFLQKDKVK</sequence>
<evidence type="ECO:0000313" key="4">
    <source>
        <dbReference type="Proteomes" id="UP000094784"/>
    </source>
</evidence>
<dbReference type="OrthoDB" id="9815420at2"/>
<dbReference type="AlphaFoldDB" id="A0A1E4R8W6"/>
<comment type="caution">
    <text evidence="3">The sequence shown here is derived from an EMBL/GenBank/DDBJ whole genome shotgun (WGS) entry which is preliminary data.</text>
</comment>
<evidence type="ECO:0000259" key="2">
    <source>
        <dbReference type="Pfam" id="PF07364"/>
    </source>
</evidence>
<dbReference type="InterPro" id="IPR015995">
    <property type="entry name" value="MlrC_N"/>
</dbReference>
<dbReference type="Pfam" id="PF07364">
    <property type="entry name" value="DUF1485"/>
    <property type="match status" value="1"/>
</dbReference>
<protein>
    <submittedName>
        <fullName evidence="3">MlrC domain protein</fullName>
    </submittedName>
</protein>
<organism evidence="3 4">
    <name type="scientific">Lysinibacillus fusiformis</name>
    <dbReference type="NCBI Taxonomy" id="28031"/>
    <lineage>
        <taxon>Bacteria</taxon>
        <taxon>Bacillati</taxon>
        <taxon>Bacillota</taxon>
        <taxon>Bacilli</taxon>
        <taxon>Bacillales</taxon>
        <taxon>Bacillaceae</taxon>
        <taxon>Lysinibacillus</taxon>
    </lineage>
</organism>